<reference evidence="1" key="1">
    <citation type="submission" date="2021-01" db="EMBL/GenBank/DDBJ databases">
        <authorList>
            <consortium name="Genoscope - CEA"/>
            <person name="William W."/>
        </authorList>
    </citation>
    <scope>NUCLEOTIDE SEQUENCE</scope>
</reference>
<dbReference type="EMBL" id="HG994371">
    <property type="protein sequence ID" value="CAF1966136.1"/>
    <property type="molecule type" value="Genomic_DNA"/>
</dbReference>
<organism evidence="1">
    <name type="scientific">Brassica napus</name>
    <name type="common">Rape</name>
    <dbReference type="NCBI Taxonomy" id="3708"/>
    <lineage>
        <taxon>Eukaryota</taxon>
        <taxon>Viridiplantae</taxon>
        <taxon>Streptophyta</taxon>
        <taxon>Embryophyta</taxon>
        <taxon>Tracheophyta</taxon>
        <taxon>Spermatophyta</taxon>
        <taxon>Magnoliopsida</taxon>
        <taxon>eudicotyledons</taxon>
        <taxon>Gunneridae</taxon>
        <taxon>Pentapetalae</taxon>
        <taxon>rosids</taxon>
        <taxon>malvids</taxon>
        <taxon>Brassicales</taxon>
        <taxon>Brassicaceae</taxon>
        <taxon>Brassiceae</taxon>
        <taxon>Brassica</taxon>
    </lineage>
</organism>
<gene>
    <name evidence="1" type="ORF">DARMORV10_C07P13880.1</name>
</gene>
<evidence type="ECO:0000313" key="1">
    <source>
        <dbReference type="EMBL" id="CAF1966136.1"/>
    </source>
</evidence>
<protein>
    <submittedName>
        <fullName evidence="1">(rape) hypothetical protein</fullName>
    </submittedName>
</protein>
<proteinExistence type="predicted"/>
<accession>A0A816M7Y6</accession>
<name>A0A816M7Y6_BRANA</name>
<sequence length="52" mass="6323">MKNMDKVHKANIMDLNIKHLKSKENTFKEIMFNDNYFKDDVICYVLLEMKLQ</sequence>
<dbReference type="AlphaFoldDB" id="A0A816M7Y6"/>
<dbReference type="Proteomes" id="UP001295469">
    <property type="component" value="Chromosome C07"/>
</dbReference>